<dbReference type="InterPro" id="IPR006311">
    <property type="entry name" value="TAT_signal"/>
</dbReference>
<evidence type="ECO:0000259" key="8">
    <source>
        <dbReference type="Pfam" id="PF00720"/>
    </source>
</evidence>
<evidence type="ECO:0000256" key="3">
    <source>
        <dbReference type="ARBA" id="ARBA00022525"/>
    </source>
</evidence>
<feature type="signal peptide" evidence="7">
    <location>
        <begin position="1"/>
        <end position="26"/>
    </location>
</feature>
<keyword evidence="10" id="KW-1185">Reference proteome</keyword>
<dbReference type="SUPFAM" id="SSF55399">
    <property type="entry name" value="Subtilisin inhibitor"/>
    <property type="match status" value="1"/>
</dbReference>
<dbReference type="EMBL" id="JBFASG010000002">
    <property type="protein sequence ID" value="MEV4921959.1"/>
    <property type="molecule type" value="Genomic_DNA"/>
</dbReference>
<gene>
    <name evidence="9" type="ORF">AB0L03_03750</name>
</gene>
<name>A0ABV3IP36_9ACTN</name>
<proteinExistence type="inferred from homology"/>
<dbReference type="PROSITE" id="PS51318">
    <property type="entry name" value="TAT"/>
    <property type="match status" value="1"/>
</dbReference>
<evidence type="ECO:0000256" key="1">
    <source>
        <dbReference type="ARBA" id="ARBA00004613"/>
    </source>
</evidence>
<dbReference type="InterPro" id="IPR023549">
    <property type="entry name" value="Subtilisin_inhibitor"/>
</dbReference>
<keyword evidence="7" id="KW-0732">Signal</keyword>
<evidence type="ECO:0000256" key="2">
    <source>
        <dbReference type="ARBA" id="ARBA00010472"/>
    </source>
</evidence>
<comment type="similarity">
    <text evidence="2">Belongs to the protease inhibitor I16 (SSI) family.</text>
</comment>
<keyword evidence="4" id="KW-0646">Protease inhibitor</keyword>
<feature type="domain" description="Subtilisin inhibitor" evidence="8">
    <location>
        <begin position="48"/>
        <end position="128"/>
    </location>
</feature>
<accession>A0ABV3IP36</accession>
<feature type="chain" id="PRO_5046986950" evidence="7">
    <location>
        <begin position="27"/>
        <end position="160"/>
    </location>
</feature>
<keyword evidence="5" id="KW-0722">Serine protease inhibitor</keyword>
<organism evidence="9 10">
    <name type="scientific">Streptomyces roseoverticillatus</name>
    <dbReference type="NCBI Taxonomy" id="66429"/>
    <lineage>
        <taxon>Bacteria</taxon>
        <taxon>Bacillati</taxon>
        <taxon>Actinomycetota</taxon>
        <taxon>Actinomycetes</taxon>
        <taxon>Kitasatosporales</taxon>
        <taxon>Streptomycetaceae</taxon>
        <taxon>Streptomyces</taxon>
    </lineage>
</organism>
<evidence type="ECO:0000256" key="5">
    <source>
        <dbReference type="ARBA" id="ARBA00022900"/>
    </source>
</evidence>
<dbReference type="InterPro" id="IPR036819">
    <property type="entry name" value="Subtilisin_inhibitor-like_sf"/>
</dbReference>
<dbReference type="Proteomes" id="UP001552479">
    <property type="component" value="Unassembled WGS sequence"/>
</dbReference>
<keyword evidence="3" id="KW-0964">Secreted</keyword>
<evidence type="ECO:0000256" key="6">
    <source>
        <dbReference type="ARBA" id="ARBA00023157"/>
    </source>
</evidence>
<keyword evidence="6" id="KW-1015">Disulfide bond</keyword>
<evidence type="ECO:0000313" key="9">
    <source>
        <dbReference type="EMBL" id="MEV4921959.1"/>
    </source>
</evidence>
<sequence length="160" mass="17054">MLLRRIALAVAALAPAALLAVPSASAAPAAPAAGLPMPPANPEGFDHLTVTISGNGRFDGSETSTYLYCHPDGGTHPRAREACHQIDGQTTWGKDPFAPVPDGTVCTMIYGGPQRARVTGHWAGRPVRADFKRTNGCEIERWEKFSRLLGTPEKGWPGIR</sequence>
<protein>
    <submittedName>
        <fullName evidence="9">SSI family serine proteinase inhibitor</fullName>
    </submittedName>
</protein>
<evidence type="ECO:0000256" key="4">
    <source>
        <dbReference type="ARBA" id="ARBA00022690"/>
    </source>
</evidence>
<dbReference type="Gene3D" id="3.30.350.10">
    <property type="entry name" value="Subtilisin inhibitor-like"/>
    <property type="match status" value="1"/>
</dbReference>
<dbReference type="RefSeq" id="WP_359107099.1">
    <property type="nucleotide sequence ID" value="NZ_JBEZGT010000050.1"/>
</dbReference>
<comment type="subcellular location">
    <subcellularLocation>
        <location evidence="1">Secreted</location>
    </subcellularLocation>
</comment>
<dbReference type="Pfam" id="PF00720">
    <property type="entry name" value="SSI"/>
    <property type="match status" value="1"/>
</dbReference>
<comment type="caution">
    <text evidence="9">The sequence shown here is derived from an EMBL/GenBank/DDBJ whole genome shotgun (WGS) entry which is preliminary data.</text>
</comment>
<reference evidence="9 10" key="1">
    <citation type="submission" date="2024-06" db="EMBL/GenBank/DDBJ databases">
        <title>The Natural Products Discovery Center: Release of the First 8490 Sequenced Strains for Exploring Actinobacteria Biosynthetic Diversity.</title>
        <authorList>
            <person name="Kalkreuter E."/>
            <person name="Kautsar S.A."/>
            <person name="Yang D."/>
            <person name="Bader C.D."/>
            <person name="Teijaro C.N."/>
            <person name="Fluegel L."/>
            <person name="Davis C.M."/>
            <person name="Simpson J.R."/>
            <person name="Lauterbach L."/>
            <person name="Steele A.D."/>
            <person name="Gui C."/>
            <person name="Meng S."/>
            <person name="Li G."/>
            <person name="Viehrig K."/>
            <person name="Ye F."/>
            <person name="Su P."/>
            <person name="Kiefer A.F."/>
            <person name="Nichols A."/>
            <person name="Cepeda A.J."/>
            <person name="Yan W."/>
            <person name="Fan B."/>
            <person name="Jiang Y."/>
            <person name="Adhikari A."/>
            <person name="Zheng C.-J."/>
            <person name="Schuster L."/>
            <person name="Cowan T.M."/>
            <person name="Smanski M.J."/>
            <person name="Chevrette M.G."/>
            <person name="De Carvalho L.P.S."/>
            <person name="Shen B."/>
        </authorList>
    </citation>
    <scope>NUCLEOTIDE SEQUENCE [LARGE SCALE GENOMIC DNA]</scope>
    <source>
        <strain evidence="9 10">NPDC053791</strain>
    </source>
</reference>
<evidence type="ECO:0000313" key="10">
    <source>
        <dbReference type="Proteomes" id="UP001552479"/>
    </source>
</evidence>
<evidence type="ECO:0000256" key="7">
    <source>
        <dbReference type="SAM" id="SignalP"/>
    </source>
</evidence>